<dbReference type="InterPro" id="IPR001826">
    <property type="entry name" value="RHS"/>
</dbReference>
<evidence type="ECO:0000259" key="2">
    <source>
        <dbReference type="Pfam" id="PF03527"/>
    </source>
</evidence>
<dbReference type="InterPro" id="IPR050708">
    <property type="entry name" value="T6SS_VgrG/RHS"/>
</dbReference>
<reference evidence="4" key="1">
    <citation type="submission" date="2008-04" db="EMBL/GenBank/DDBJ databases">
        <title>Draft genome sequence of Providencia stuartii (ATCC 25827).</title>
        <authorList>
            <person name="Sudarsanam P."/>
            <person name="Ley R."/>
            <person name="Guruge J."/>
            <person name="Turnbaugh P.J."/>
            <person name="Mahowald M."/>
            <person name="Liep D."/>
            <person name="Gordon J."/>
        </authorList>
    </citation>
    <scope>NUCLEOTIDE SEQUENCE [LARGE SCALE GENOMIC DNA]</scope>
    <source>
        <strain evidence="4">ATCC 25827</strain>
    </source>
</reference>
<dbReference type="PANTHER" id="PTHR32305">
    <property type="match status" value="1"/>
</dbReference>
<dbReference type="Pfam" id="PF03527">
    <property type="entry name" value="RHS"/>
    <property type="match status" value="1"/>
</dbReference>
<dbReference type="EMBL" id="ABJD02000080">
    <property type="protein sequence ID" value="EDU61178.1"/>
    <property type="molecule type" value="Genomic_DNA"/>
</dbReference>
<dbReference type="InterPro" id="IPR032871">
    <property type="entry name" value="AHH_dom_containing"/>
</dbReference>
<dbReference type="AlphaFoldDB" id="A0AA86YZF1"/>
<evidence type="ECO:0000313" key="4">
    <source>
        <dbReference type="Proteomes" id="UP000004506"/>
    </source>
</evidence>
<dbReference type="NCBIfam" id="TIGR03696">
    <property type="entry name" value="Rhs_assc_core"/>
    <property type="match status" value="1"/>
</dbReference>
<protein>
    <submittedName>
        <fullName evidence="3">RHS repeat-associated core domain protein</fullName>
    </submittedName>
</protein>
<reference evidence="4" key="2">
    <citation type="submission" date="2008-04" db="EMBL/GenBank/DDBJ databases">
        <title>Draft genome sequence of Providencia stuartii(ATCC 25827).</title>
        <authorList>
            <person name="Sudarsanam P."/>
            <person name="Ley R."/>
            <person name="Guruge J."/>
            <person name="Turnbaugh P.J."/>
            <person name="Mahowald M."/>
            <person name="Liep D."/>
            <person name="Gordon J."/>
        </authorList>
    </citation>
    <scope>NUCLEOTIDE SEQUENCE [LARGE SCALE GENOMIC DNA]</scope>
    <source>
        <strain evidence="4">ATCC 25827</strain>
    </source>
</reference>
<comment type="caution">
    <text evidence="3">The sequence shown here is derived from an EMBL/GenBank/DDBJ whole genome shotgun (WGS) entry which is preliminary data.</text>
</comment>
<gene>
    <name evidence="3" type="ORF">PROSTU_00820</name>
</gene>
<name>A0AA86YZF1_PROST</name>
<reference evidence="3 4" key="3">
    <citation type="submission" date="2008-05" db="EMBL/GenBank/DDBJ databases">
        <authorList>
            <person name="Fulton L."/>
            <person name="Clifton S."/>
            <person name="Fulton B."/>
            <person name="Xu J."/>
            <person name="Minx P."/>
            <person name="Pepin K.H."/>
            <person name="Johnson M."/>
            <person name="Thiruvilangam P."/>
            <person name="Bhonagiri V."/>
            <person name="Nash W.E."/>
            <person name="Mardis E.R."/>
            <person name="Wilson R.K."/>
        </authorList>
    </citation>
    <scope>NUCLEOTIDE SEQUENCE [LARGE SCALE GENOMIC DNA]</scope>
    <source>
        <strain evidence="3 4">ATCC 25827</strain>
    </source>
</reference>
<dbReference type="Gene3D" id="2.180.10.10">
    <property type="entry name" value="RHS repeat-associated core"/>
    <property type="match status" value="1"/>
</dbReference>
<dbReference type="Proteomes" id="UP000004506">
    <property type="component" value="Unassembled WGS sequence"/>
</dbReference>
<dbReference type="Pfam" id="PF14412">
    <property type="entry name" value="AHH"/>
    <property type="match status" value="1"/>
</dbReference>
<comment type="similarity">
    <text evidence="1">Belongs to the RHS family.</text>
</comment>
<sequence length="275" mass="31890">MWQGLRLLQEQDINTGKCQTYCYEEHGSYTPLAVIVKQPAGYRYYWHHCDINSAPLDVTNAQGNTVWSGKYERFGFVRSSPLSFYSDPDRKMESFEQNLRYAGQYFDNETGLHFNTFRFYDPQIGRFIMPDPIGLLGGINLYQYAPNPLAWVDPLGLDRFPSWMDTTQGYQRQHLIPYSLRNHPIFVQSGMSINGASNMMRLPVAKGIDPNPDLGLHRGWTKEHAIYNEMMKSKLDALERVANKEKWDYRRIQSEVLNLQHEARKGFKTGKLTCA</sequence>
<accession>A0AA86YZF1</accession>
<organism evidence="3 4">
    <name type="scientific">Providencia stuartii ATCC 25827</name>
    <dbReference type="NCBI Taxonomy" id="471874"/>
    <lineage>
        <taxon>Bacteria</taxon>
        <taxon>Pseudomonadati</taxon>
        <taxon>Pseudomonadota</taxon>
        <taxon>Gammaproteobacteria</taxon>
        <taxon>Enterobacterales</taxon>
        <taxon>Morganellaceae</taxon>
        <taxon>Providencia</taxon>
    </lineage>
</organism>
<evidence type="ECO:0000313" key="3">
    <source>
        <dbReference type="EMBL" id="EDU61178.1"/>
    </source>
</evidence>
<proteinExistence type="inferred from homology"/>
<dbReference type="InterPro" id="IPR022385">
    <property type="entry name" value="Rhs_assc_core"/>
</dbReference>
<dbReference type="PANTHER" id="PTHR32305:SF15">
    <property type="entry name" value="PROTEIN RHSA-RELATED"/>
    <property type="match status" value="1"/>
</dbReference>
<evidence type="ECO:0000256" key="1">
    <source>
        <dbReference type="ARBA" id="ARBA00009455"/>
    </source>
</evidence>
<feature type="domain" description="RHS protein conserved region" evidence="2">
    <location>
        <begin position="45"/>
        <end position="78"/>
    </location>
</feature>
<dbReference type="RefSeq" id="WP_004917135.1">
    <property type="nucleotide sequence ID" value="NZ_DS607659.1"/>
</dbReference>